<dbReference type="AlphaFoldDB" id="A0A261EYF6"/>
<keyword evidence="2" id="KW-0812">Transmembrane</keyword>
<proteinExistence type="predicted"/>
<feature type="compositionally biased region" description="Low complexity" evidence="1">
    <location>
        <begin position="337"/>
        <end position="354"/>
    </location>
</feature>
<feature type="compositionally biased region" description="Low complexity" evidence="1">
    <location>
        <begin position="39"/>
        <end position="51"/>
    </location>
</feature>
<comment type="caution">
    <text evidence="3">The sequence shown here is derived from an EMBL/GenBank/DDBJ whole genome shotgun (WGS) entry which is preliminary data.</text>
</comment>
<protein>
    <submittedName>
        <fullName evidence="3">Uncharacterized protein</fullName>
    </submittedName>
</protein>
<keyword evidence="4" id="KW-1185">Reference proteome</keyword>
<organism evidence="3 4">
    <name type="scientific">Pseudoscardovia suis</name>
    <dbReference type="NCBI Taxonomy" id="987063"/>
    <lineage>
        <taxon>Bacteria</taxon>
        <taxon>Bacillati</taxon>
        <taxon>Actinomycetota</taxon>
        <taxon>Actinomycetes</taxon>
        <taxon>Bifidobacteriales</taxon>
        <taxon>Bifidobacteriaceae</taxon>
        <taxon>Pseudoscardovia</taxon>
    </lineage>
</organism>
<feature type="transmembrane region" description="Helical" evidence="2">
    <location>
        <begin position="97"/>
        <end position="118"/>
    </location>
</feature>
<accession>A0A261EYF6</accession>
<feature type="region of interest" description="Disordered" evidence="1">
    <location>
        <begin position="1"/>
        <end position="52"/>
    </location>
</feature>
<sequence>MSGWRSHLDAPYGEGDTEPMSIGSDSFTPGDDVASPFEAWPSNSPSASDASAYHEHYASDVPSASGSRRGGAADSGANYAPEHGVSPFPPARSSSRAAVWGSAIVVLIVAFVASAFIIPRVKVPRELIASYVWAVSNGDFERATELANPGVPQSSRALLASGVLDADHRITSYNINFDSESFTPFGYSVRVSYVLGSEEGKQYEDSTTLSLHLKPNGSWAFDKSLLNVMQLPRSETFTINGVSVSDAGFDPKSICSTSDTSCKLMRPMSDDDFCVPAYPGIYSVNTPLPADDPESFTIVQQDATAPFVPFSKQTSNGNGGGSDDNADDPDGPDDADGSAGAGTDDAANSAGSSGEDSEEYGYAEMRSADGTWIAVVEADRPYTFFIDIDWTDEAKVSILRQLDAHTRSCVNKVNARDLSDDTCTFLSEYLDLQNGSTWNVSYTPGELKGDLLSPYRCKPQDDGTVVCAISDNVSSELVLNVTYSGGDTYDSPRSFWHSWDDTIVITDGSVTPVFATS</sequence>
<evidence type="ECO:0000313" key="4">
    <source>
        <dbReference type="Proteomes" id="UP000216454"/>
    </source>
</evidence>
<reference evidence="3 4" key="1">
    <citation type="journal article" date="2017" name="BMC Genomics">
        <title>Comparative genomic and phylogenomic analyses of the Bifidobacteriaceae family.</title>
        <authorList>
            <person name="Lugli G.A."/>
            <person name="Milani C."/>
            <person name="Turroni F."/>
            <person name="Duranti S."/>
            <person name="Mancabelli L."/>
            <person name="Mangifesta M."/>
            <person name="Ferrario C."/>
            <person name="Modesto M."/>
            <person name="Mattarelli P."/>
            <person name="Jiri K."/>
            <person name="van Sinderen D."/>
            <person name="Ventura M."/>
        </authorList>
    </citation>
    <scope>NUCLEOTIDE SEQUENCE [LARGE SCALE GENOMIC DNA]</scope>
    <source>
        <strain evidence="3 4">DSM 24744</strain>
    </source>
</reference>
<keyword evidence="2" id="KW-0472">Membrane</keyword>
<evidence type="ECO:0000313" key="3">
    <source>
        <dbReference type="EMBL" id="OZG51696.1"/>
    </source>
</evidence>
<feature type="compositionally biased region" description="Acidic residues" evidence="1">
    <location>
        <begin position="324"/>
        <end position="336"/>
    </location>
</feature>
<dbReference type="OrthoDB" id="9963879at2"/>
<feature type="region of interest" description="Disordered" evidence="1">
    <location>
        <begin position="308"/>
        <end position="359"/>
    </location>
</feature>
<feature type="region of interest" description="Disordered" evidence="1">
    <location>
        <begin position="59"/>
        <end position="78"/>
    </location>
</feature>
<dbReference type="Proteomes" id="UP000216454">
    <property type="component" value="Unassembled WGS sequence"/>
</dbReference>
<keyword evidence="2" id="KW-1133">Transmembrane helix</keyword>
<dbReference type="EMBL" id="MWWQ01000007">
    <property type="protein sequence ID" value="OZG51696.1"/>
    <property type="molecule type" value="Genomic_DNA"/>
</dbReference>
<name>A0A261EYF6_9BIFI</name>
<gene>
    <name evidence="3" type="ORF">PSSU_0903</name>
</gene>
<evidence type="ECO:0000256" key="1">
    <source>
        <dbReference type="SAM" id="MobiDB-lite"/>
    </source>
</evidence>
<dbReference type="RefSeq" id="WP_094691267.1">
    <property type="nucleotide sequence ID" value="NZ_MWWQ01000007.1"/>
</dbReference>
<feature type="compositionally biased region" description="Low complexity" evidence="1">
    <location>
        <begin position="63"/>
        <end position="77"/>
    </location>
</feature>
<evidence type="ECO:0000256" key="2">
    <source>
        <dbReference type="SAM" id="Phobius"/>
    </source>
</evidence>